<feature type="compositionally biased region" description="Polar residues" evidence="1">
    <location>
        <begin position="511"/>
        <end position="522"/>
    </location>
</feature>
<feature type="compositionally biased region" description="Polar residues" evidence="1">
    <location>
        <begin position="159"/>
        <end position="183"/>
    </location>
</feature>
<dbReference type="Proteomes" id="UP001213000">
    <property type="component" value="Unassembled WGS sequence"/>
</dbReference>
<feature type="compositionally biased region" description="Polar residues" evidence="1">
    <location>
        <begin position="141"/>
        <end position="150"/>
    </location>
</feature>
<sequence>MISFAFKFLLLSFGCLISVSSANDKTYEPDGSYYKPNRRFAITCFGVSSETRFTHPDYFFHCLCQSARLRGGEYAYKYFGDIYGVPKPTLDSALGQCSGLDRTSSSLRAPTSGTIPATLQNIGSSRLLLSLEPSRVGSAASLLNTPASPTSGGGDANLEDNSSIQSTRPSDYENSSHQISSGGQDRPVNRLLPEFSAKVDSGVGSDRGDDGSIDRDELPSNDNDEIGVSVGSGDEPSDNGGNEVSVRPGEDLPDVPASNDGADDQNQQPDESPDSNNGIDESVGQSGDPLNNDGNTAGSMTSGDERSNSGGDAEVSITLGGGSYDGGDYTESSVASGDSSLRNDDDADVAGVRGKDRSADDNDVSSYGNPSAASLEYDQYAHKNGHRTTGDSGNSNVQEPARDSDFSNRPSGTRQPVQDTDTLARPSGTQVQKATQLLDSPSGISGDQEPDQPSKDDERLVRRPASSNESFDEGKPSQKSDSSDEPTDNEEPVHTPELADETSDDEEPIRQSGSSNETSDGQETLRPSLAPGGQEPIPSTEGPIVGELVEGQSDGEEAGSYYEGLLGLLKRAVGNERNALVSESPVPQVPPRESPRIPGHTHHVNSDNDEGEE</sequence>
<feature type="signal peptide" evidence="2">
    <location>
        <begin position="1"/>
        <end position="22"/>
    </location>
</feature>
<dbReference type="AlphaFoldDB" id="A0AAD5VTA4"/>
<keyword evidence="4" id="KW-1185">Reference proteome</keyword>
<feature type="compositionally biased region" description="Basic and acidic residues" evidence="1">
    <location>
        <begin position="452"/>
        <end position="461"/>
    </location>
</feature>
<gene>
    <name evidence="3" type="ORF">NP233_g5434</name>
</gene>
<organism evidence="3 4">
    <name type="scientific">Leucocoprinus birnbaumii</name>
    <dbReference type="NCBI Taxonomy" id="56174"/>
    <lineage>
        <taxon>Eukaryota</taxon>
        <taxon>Fungi</taxon>
        <taxon>Dikarya</taxon>
        <taxon>Basidiomycota</taxon>
        <taxon>Agaricomycotina</taxon>
        <taxon>Agaricomycetes</taxon>
        <taxon>Agaricomycetidae</taxon>
        <taxon>Agaricales</taxon>
        <taxon>Agaricineae</taxon>
        <taxon>Agaricaceae</taxon>
        <taxon>Leucocoprinus</taxon>
    </lineage>
</organism>
<feature type="compositionally biased region" description="Acidic residues" evidence="1">
    <location>
        <begin position="498"/>
        <end position="507"/>
    </location>
</feature>
<proteinExistence type="predicted"/>
<feature type="compositionally biased region" description="Polar residues" evidence="1">
    <location>
        <begin position="407"/>
        <end position="445"/>
    </location>
</feature>
<evidence type="ECO:0000256" key="2">
    <source>
        <dbReference type="SAM" id="SignalP"/>
    </source>
</evidence>
<reference evidence="3" key="1">
    <citation type="submission" date="2022-07" db="EMBL/GenBank/DDBJ databases">
        <title>Genome Sequence of Leucocoprinus birnbaumii.</title>
        <authorList>
            <person name="Buettner E."/>
        </authorList>
    </citation>
    <scope>NUCLEOTIDE SEQUENCE</scope>
    <source>
        <strain evidence="3">VT141</strain>
    </source>
</reference>
<comment type="caution">
    <text evidence="3">The sequence shown here is derived from an EMBL/GenBank/DDBJ whole genome shotgun (WGS) entry which is preliminary data.</text>
</comment>
<keyword evidence="2" id="KW-0732">Signal</keyword>
<feature type="compositionally biased region" description="Basic and acidic residues" evidence="1">
    <location>
        <begin position="472"/>
        <end position="482"/>
    </location>
</feature>
<evidence type="ECO:0000313" key="3">
    <source>
        <dbReference type="EMBL" id="KAJ3568862.1"/>
    </source>
</evidence>
<name>A0AAD5VTA4_9AGAR</name>
<feature type="region of interest" description="Disordered" evidence="1">
    <location>
        <begin position="141"/>
        <end position="558"/>
    </location>
</feature>
<feature type="compositionally biased region" description="Polar residues" evidence="1">
    <location>
        <begin position="330"/>
        <end position="340"/>
    </location>
</feature>
<feature type="region of interest" description="Disordered" evidence="1">
    <location>
        <begin position="579"/>
        <end position="613"/>
    </location>
</feature>
<accession>A0AAD5VTA4</accession>
<feature type="compositionally biased region" description="Polar residues" evidence="1">
    <location>
        <begin position="264"/>
        <end position="302"/>
    </location>
</feature>
<feature type="chain" id="PRO_5042219058" evidence="2">
    <location>
        <begin position="23"/>
        <end position="613"/>
    </location>
</feature>
<dbReference type="EMBL" id="JANIEX010000320">
    <property type="protein sequence ID" value="KAJ3568862.1"/>
    <property type="molecule type" value="Genomic_DNA"/>
</dbReference>
<evidence type="ECO:0000313" key="4">
    <source>
        <dbReference type="Proteomes" id="UP001213000"/>
    </source>
</evidence>
<evidence type="ECO:0000256" key="1">
    <source>
        <dbReference type="SAM" id="MobiDB-lite"/>
    </source>
</evidence>
<feature type="compositionally biased region" description="Basic and acidic residues" evidence="1">
    <location>
        <begin position="206"/>
        <end position="218"/>
    </location>
</feature>
<protein>
    <submittedName>
        <fullName evidence="3">Uncharacterized protein</fullName>
    </submittedName>
</protein>